<dbReference type="EMBL" id="JAOCQI010000003">
    <property type="protein sequence ID" value="MCT7313306.1"/>
    <property type="molecule type" value="Genomic_DNA"/>
</dbReference>
<name>A0ABT2LD27_9RALS</name>
<evidence type="ECO:0000313" key="3">
    <source>
        <dbReference type="Proteomes" id="UP001164420"/>
    </source>
</evidence>
<proteinExistence type="predicted"/>
<accession>A0ABT2LD27</accession>
<dbReference type="RefSeq" id="WP_260785053.1">
    <property type="nucleotide sequence ID" value="NZ_JAOCQI010000003.1"/>
</dbReference>
<sequence length="159" mass="17517">MTCAKSVRACLFLFFLALCGLGSMPVARAAECSPEMSRRAVALLPDASDSWSSLLRHQTTFLPCDDGELGEGYSAAVAHLFSSKWGQLEVFLDIAKENPDFRRWVMHHIDATASDEELNSIISNANSCAGEVVKRKICNSIKNHAKDALIESRRMRGAR</sequence>
<organism evidence="2 3">
    <name type="scientific">Ralstonia mojiangensis</name>
    <dbReference type="NCBI Taxonomy" id="2953895"/>
    <lineage>
        <taxon>Bacteria</taxon>
        <taxon>Pseudomonadati</taxon>
        <taxon>Pseudomonadota</taxon>
        <taxon>Betaproteobacteria</taxon>
        <taxon>Burkholderiales</taxon>
        <taxon>Burkholderiaceae</taxon>
        <taxon>Ralstonia</taxon>
    </lineage>
</organism>
<keyword evidence="3" id="KW-1185">Reference proteome</keyword>
<feature type="chain" id="PRO_5045956805" evidence="1">
    <location>
        <begin position="30"/>
        <end position="159"/>
    </location>
</feature>
<keyword evidence="1" id="KW-0732">Signal</keyword>
<feature type="signal peptide" evidence="1">
    <location>
        <begin position="1"/>
        <end position="29"/>
    </location>
</feature>
<gene>
    <name evidence="2" type="ORF">N5J06_20215</name>
</gene>
<comment type="caution">
    <text evidence="2">The sequence shown here is derived from an EMBL/GenBank/DDBJ whole genome shotgun (WGS) entry which is preliminary data.</text>
</comment>
<protein>
    <submittedName>
        <fullName evidence="2">Uncharacterized protein</fullName>
    </submittedName>
</protein>
<evidence type="ECO:0000313" key="2">
    <source>
        <dbReference type="EMBL" id="MCT7313306.1"/>
    </source>
</evidence>
<evidence type="ECO:0000256" key="1">
    <source>
        <dbReference type="SAM" id="SignalP"/>
    </source>
</evidence>
<reference evidence="2 3" key="1">
    <citation type="journal article" date="2023" name="Front. Microbiol.">
        <title>Ralstonia chuxiongensis sp. nov., Ralstonia mojiangensis sp. nov., and Ralstonia soli sp. nov., isolated from tobacco fields, are three novel species in the family Burkholderiaceae.</title>
        <authorList>
            <person name="Lu C.H."/>
            <person name="Zhang Y.Y."/>
            <person name="Jiang N."/>
            <person name="Chen W."/>
            <person name="Shao X."/>
            <person name="Zhao Z.M."/>
            <person name="Lu W.L."/>
            <person name="Hu X."/>
            <person name="Xi Y.X."/>
            <person name="Zou S.Y."/>
            <person name="Wei Q.J."/>
            <person name="Lin Z.L."/>
            <person name="Gong L."/>
            <person name="Gai X.T."/>
            <person name="Zhang L.Q."/>
            <person name="Li J.Y."/>
            <person name="Jin Y."/>
            <person name="Xia Z.Y."/>
        </authorList>
    </citation>
    <scope>NUCLEOTIDE SEQUENCE [LARGE SCALE GENOMIC DNA]</scope>
    <source>
        <strain evidence="2 3">22TCJT01-1</strain>
    </source>
</reference>
<dbReference type="Proteomes" id="UP001164420">
    <property type="component" value="Unassembled WGS sequence"/>
</dbReference>